<protein>
    <submittedName>
        <fullName evidence="2">Uncharacterized protein</fullName>
    </submittedName>
</protein>
<gene>
    <name evidence="2" type="ORF">DSM1535_1807</name>
    <name evidence="3" type="ORF">MB9_1189</name>
</gene>
<keyword evidence="1" id="KW-1133">Transmembrane helix</keyword>
<feature type="transmembrane region" description="Helical" evidence="1">
    <location>
        <begin position="49"/>
        <end position="67"/>
    </location>
</feature>
<dbReference type="Proteomes" id="UP000062768">
    <property type="component" value="Chromosome I"/>
</dbReference>
<dbReference type="AlphaFoldDB" id="A0A090I9T9"/>
<dbReference type="KEGG" id="mfi:DSM1535_1807"/>
<keyword evidence="1" id="KW-0472">Membrane</keyword>
<organism evidence="2">
    <name type="scientific">Methanobacterium formicicum</name>
    <dbReference type="NCBI Taxonomy" id="2162"/>
    <lineage>
        <taxon>Archaea</taxon>
        <taxon>Methanobacteriati</taxon>
        <taxon>Methanobacteriota</taxon>
        <taxon>Methanomada group</taxon>
        <taxon>Methanobacteria</taxon>
        <taxon>Methanobacteriales</taxon>
        <taxon>Methanobacteriaceae</taxon>
        <taxon>Methanobacterium</taxon>
    </lineage>
</organism>
<dbReference type="PATRIC" id="fig|2162.10.peg.1246"/>
<evidence type="ECO:0000313" key="2">
    <source>
        <dbReference type="EMBL" id="CEA14132.1"/>
    </source>
</evidence>
<keyword evidence="1" id="KW-0812">Transmembrane</keyword>
<dbReference type="EMBL" id="LN515531">
    <property type="protein sequence ID" value="CEA14132.1"/>
    <property type="molecule type" value="Genomic_DNA"/>
</dbReference>
<reference evidence="2" key="1">
    <citation type="submission" date="2014-08" db="EMBL/GenBank/DDBJ databases">
        <authorList>
            <person name="Wibberg D."/>
        </authorList>
    </citation>
    <scope>NUCLEOTIDE SEQUENCE</scope>
</reference>
<proteinExistence type="predicted"/>
<keyword evidence="4" id="KW-1185">Reference proteome</keyword>
<name>A0A090I9T9_METFO</name>
<feature type="transmembrane region" description="Helical" evidence="1">
    <location>
        <begin position="21"/>
        <end position="43"/>
    </location>
</feature>
<evidence type="ECO:0000313" key="3">
    <source>
        <dbReference type="EMBL" id="CEL24827.1"/>
    </source>
</evidence>
<accession>A0A090I9T9</accession>
<evidence type="ECO:0000256" key="1">
    <source>
        <dbReference type="SAM" id="Phobius"/>
    </source>
</evidence>
<dbReference type="EMBL" id="LN734822">
    <property type="protein sequence ID" value="CEL24827.1"/>
    <property type="molecule type" value="Genomic_DNA"/>
</dbReference>
<evidence type="ECO:0000313" key="4">
    <source>
        <dbReference type="Proteomes" id="UP000062768"/>
    </source>
</evidence>
<sequence>MVIIAWIIQFYKTVIQKDKNINPYFLILYVIGVIFLVIGNFLANDTFTGLLNLISAILPLLIFIAVLRN</sequence>
<reference evidence="3" key="2">
    <citation type="submission" date="2014-09" db="EMBL/GenBank/DDBJ databases">
        <authorList>
            <person name="Bishop-Lilly K.A."/>
            <person name="Broomall S.M."/>
            <person name="Chain P.S."/>
            <person name="Chertkov O."/>
            <person name="Coyne S.R."/>
            <person name="Daligault H.E."/>
            <person name="Davenport K.W."/>
            <person name="Erkkila T."/>
            <person name="Frey K.G."/>
            <person name="Gibbons H.S."/>
            <person name="Gu W."/>
            <person name="Jaissle J."/>
            <person name="Johnson S.L."/>
            <person name="Koroleva G.I."/>
            <person name="Ladner J.T."/>
            <person name="Lo C.-C."/>
            <person name="Minogue T.D."/>
            <person name="Munk C."/>
            <person name="Palacios G.F."/>
            <person name="Redden C.L."/>
            <person name="Rosenzweig C.N."/>
            <person name="Scholz M.B."/>
            <person name="Teshima H."/>
            <person name="Xu Y."/>
        </authorList>
    </citation>
    <scope>NUCLEOTIDE SEQUENCE</scope>
    <source>
        <strain evidence="3">Mb9</strain>
    </source>
</reference>